<dbReference type="InterPro" id="IPR051236">
    <property type="entry name" value="HAT_RTT109-like"/>
</dbReference>
<name>A0A120K1J1_9SACH</name>
<dbReference type="AlphaFoldDB" id="A0A120K1J1"/>
<dbReference type="RefSeq" id="XP_017986436.1">
    <property type="nucleotide sequence ID" value="XM_018130947.1"/>
</dbReference>
<evidence type="ECO:0000256" key="4">
    <source>
        <dbReference type="SAM" id="SignalP"/>
    </source>
</evidence>
<evidence type="ECO:0000313" key="6">
    <source>
        <dbReference type="Proteomes" id="UP000243052"/>
    </source>
</evidence>
<dbReference type="GO" id="GO:0008081">
    <property type="term" value="F:phosphoric diester hydrolase activity"/>
    <property type="evidence" value="ECO:0007669"/>
    <property type="project" value="InterPro"/>
</dbReference>
<proteinExistence type="inferred from homology"/>
<evidence type="ECO:0000256" key="3">
    <source>
        <dbReference type="ARBA" id="ARBA00022729"/>
    </source>
</evidence>
<reference evidence="5 6" key="1">
    <citation type="submission" date="2016-01" db="EMBL/GenBank/DDBJ databases">
        <title>Genome sequence of the yeast Holleya sinecauda.</title>
        <authorList>
            <person name="Dietrich F.S."/>
        </authorList>
    </citation>
    <scope>NUCLEOTIDE SEQUENCE [LARGE SCALE GENOMIC DNA]</scope>
    <source>
        <strain evidence="5 6">ATCC 58844</strain>
    </source>
</reference>
<feature type="signal peptide" evidence="4">
    <location>
        <begin position="1"/>
        <end position="21"/>
    </location>
</feature>
<keyword evidence="3 4" id="KW-0732">Signal</keyword>
<protein>
    <recommendedName>
        <fullName evidence="2">Altered inheritance of mitochondria protein 6</fullName>
    </recommendedName>
</protein>
<dbReference type="GeneID" id="28721741"/>
<evidence type="ECO:0000256" key="2">
    <source>
        <dbReference type="ARBA" id="ARBA00014286"/>
    </source>
</evidence>
<comment type="similarity">
    <text evidence="1">Belongs to the AIM6 family.</text>
</comment>
<dbReference type="OrthoDB" id="4153866at2759"/>
<dbReference type="SUPFAM" id="SSF51695">
    <property type="entry name" value="PLC-like phosphodiesterases"/>
    <property type="match status" value="1"/>
</dbReference>
<dbReference type="PANTHER" id="PTHR31571:SF1">
    <property type="entry name" value="ALTERED INHERITANCE OF MITOCHONDRIA PROTEIN 6"/>
    <property type="match status" value="1"/>
</dbReference>
<evidence type="ECO:0000313" key="5">
    <source>
        <dbReference type="EMBL" id="AMD19440.1"/>
    </source>
</evidence>
<dbReference type="EMBL" id="CP014242">
    <property type="protein sequence ID" value="AMD19440.1"/>
    <property type="molecule type" value="Genomic_DNA"/>
</dbReference>
<feature type="chain" id="PRO_5007167081" description="Altered inheritance of mitochondria protein 6" evidence="4">
    <location>
        <begin position="22"/>
        <end position="402"/>
    </location>
</feature>
<organism evidence="5 6">
    <name type="scientific">Eremothecium sinecaudum</name>
    <dbReference type="NCBI Taxonomy" id="45286"/>
    <lineage>
        <taxon>Eukaryota</taxon>
        <taxon>Fungi</taxon>
        <taxon>Dikarya</taxon>
        <taxon>Ascomycota</taxon>
        <taxon>Saccharomycotina</taxon>
        <taxon>Saccharomycetes</taxon>
        <taxon>Saccharomycetales</taxon>
        <taxon>Saccharomycetaceae</taxon>
        <taxon>Eremothecium</taxon>
    </lineage>
</organism>
<accession>A0A120K1J1</accession>
<dbReference type="Proteomes" id="UP000243052">
    <property type="component" value="Chromosome ii"/>
</dbReference>
<gene>
    <name evidence="5" type="ORF">AW171_hschr21271</name>
</gene>
<dbReference type="PANTHER" id="PTHR31571">
    <property type="entry name" value="ALTERED INHERITANCE OF MITOCHONDRIA PROTEIN 6"/>
    <property type="match status" value="1"/>
</dbReference>
<dbReference type="GO" id="GO:0006629">
    <property type="term" value="P:lipid metabolic process"/>
    <property type="evidence" value="ECO:0007669"/>
    <property type="project" value="InterPro"/>
</dbReference>
<sequence length="402" mass="45661">MLFNSINWLLIQATLFIVCDAISLWKPNYLDVTPQNIPDTPTTSNTQDDTPTMLGITGRELINHLKSNINGYTGSRIFTGKKDKVSVLYDNLAKYLELSNGEDVKRHTSCQPERSIVAKLTRDVTIIPNVHSHNDYWRNLPLLEAIASGVTSVEADVWLKDNNTGLAVGHDKIYLGDDSNDYLQDLYLHPLKQMLDEVNCNLEAGSPLSGVFYNNPDQTLYLYIDFKSSDSSATYQVLREYLAPMIDRGYLTFYDTSKKSVIYGPVTIILTGNYPLDIGSDSYKPRIYTFLDAPLEDIVNRKDDFIANQVSLIASASMIELLMTCRSFPESQPNVLRFHELDAQDFLCLKGHIENAHNLGLQTRIWGVPQWPIESRLFLWKKQWELGVDFLNVDDLQGITEF</sequence>
<dbReference type="InterPro" id="IPR017946">
    <property type="entry name" value="PLC-like_Pdiesterase_TIM-brl"/>
</dbReference>
<evidence type="ECO:0000256" key="1">
    <source>
        <dbReference type="ARBA" id="ARBA00008858"/>
    </source>
</evidence>
<keyword evidence="6" id="KW-1185">Reference proteome</keyword>